<dbReference type="CTD" id="8233237"/>
<evidence type="ECO:0000313" key="2">
    <source>
        <dbReference type="EMBL" id="EEB18508.1"/>
    </source>
</evidence>
<dbReference type="VEuPathDB" id="VectorBase:PHUM516710"/>
<sequence>MTTRNELFKSGVSRKIDDDVSIKSEDENSVGDGDSCGSGPESVIIEKEDDGKSPSPEESGVNGEEIINSSSTSQAVISAGLVSTGGGYPRVLYQTSNGMMYAAPSPSLPNGVIFSLSHQVDPGGTGSGGGGGAGSSSRSHGNSRQQQLITIPFPVLSATPCSSNRDTEQEAADLSRK</sequence>
<feature type="region of interest" description="Disordered" evidence="1">
    <location>
        <begin position="114"/>
        <end position="177"/>
    </location>
</feature>
<protein>
    <submittedName>
        <fullName evidence="2 3">Uncharacterized protein</fullName>
    </submittedName>
</protein>
<reference evidence="3" key="3">
    <citation type="submission" date="2020-05" db="UniProtKB">
        <authorList>
            <consortium name="EnsemblMetazoa"/>
        </authorList>
    </citation>
    <scope>IDENTIFICATION</scope>
    <source>
        <strain evidence="3">USDA</strain>
    </source>
</reference>
<dbReference type="Proteomes" id="UP000009046">
    <property type="component" value="Unassembled WGS sequence"/>
</dbReference>
<evidence type="ECO:0000313" key="4">
    <source>
        <dbReference type="Proteomes" id="UP000009046"/>
    </source>
</evidence>
<reference evidence="2" key="2">
    <citation type="submission" date="2007-04" db="EMBL/GenBank/DDBJ databases">
        <title>The genome of the human body louse.</title>
        <authorList>
            <consortium name="The Human Body Louse Genome Consortium"/>
            <person name="Kirkness E."/>
            <person name="Walenz B."/>
            <person name="Hass B."/>
            <person name="Bruggner R."/>
            <person name="Strausberg R."/>
        </authorList>
    </citation>
    <scope>NUCLEOTIDE SEQUENCE</scope>
    <source>
        <strain evidence="2">USDA</strain>
    </source>
</reference>
<feature type="region of interest" description="Disordered" evidence="1">
    <location>
        <begin position="1"/>
        <end position="70"/>
    </location>
</feature>
<dbReference type="HOGENOM" id="CLU_1519669_0_0_1"/>
<reference evidence="2" key="1">
    <citation type="submission" date="2007-04" db="EMBL/GenBank/DDBJ databases">
        <title>Annotation of Pediculus humanus corporis strain USDA.</title>
        <authorList>
            <person name="Kirkness E."/>
            <person name="Hannick L."/>
            <person name="Hass B."/>
            <person name="Bruggner R."/>
            <person name="Lawson D."/>
            <person name="Bidwell S."/>
            <person name="Joardar V."/>
            <person name="Caler E."/>
            <person name="Walenz B."/>
            <person name="Inman J."/>
            <person name="Schobel S."/>
            <person name="Galinsky K."/>
            <person name="Amedeo P."/>
            <person name="Strausberg R."/>
        </authorList>
    </citation>
    <scope>NUCLEOTIDE SEQUENCE</scope>
    <source>
        <strain evidence="2">USDA</strain>
    </source>
</reference>
<feature type="compositionally biased region" description="Basic and acidic residues" evidence="1">
    <location>
        <begin position="14"/>
        <end position="26"/>
    </location>
</feature>
<name>E0VYQ2_PEDHC</name>
<dbReference type="EMBL" id="DS235846">
    <property type="protein sequence ID" value="EEB18508.1"/>
    <property type="molecule type" value="Genomic_DNA"/>
</dbReference>
<feature type="compositionally biased region" description="Basic and acidic residues" evidence="1">
    <location>
        <begin position="165"/>
        <end position="177"/>
    </location>
</feature>
<dbReference type="OrthoDB" id="10543855at2759"/>
<accession>E0VYQ2</accession>
<dbReference type="KEGG" id="phu:Phum_PHUM516710"/>
<gene>
    <name evidence="3" type="primary">8233237</name>
    <name evidence="2" type="ORF">Phum_PHUM516710</name>
</gene>
<dbReference type="EnsemblMetazoa" id="PHUM516710-RA">
    <property type="protein sequence ID" value="PHUM516710-PA"/>
    <property type="gene ID" value="PHUM516710"/>
</dbReference>
<dbReference type="InParanoid" id="E0VYQ2"/>
<organism>
    <name type="scientific">Pediculus humanus subsp. corporis</name>
    <name type="common">Body louse</name>
    <dbReference type="NCBI Taxonomy" id="121224"/>
    <lineage>
        <taxon>Eukaryota</taxon>
        <taxon>Metazoa</taxon>
        <taxon>Ecdysozoa</taxon>
        <taxon>Arthropoda</taxon>
        <taxon>Hexapoda</taxon>
        <taxon>Insecta</taxon>
        <taxon>Pterygota</taxon>
        <taxon>Neoptera</taxon>
        <taxon>Paraneoptera</taxon>
        <taxon>Psocodea</taxon>
        <taxon>Troctomorpha</taxon>
        <taxon>Phthiraptera</taxon>
        <taxon>Anoplura</taxon>
        <taxon>Pediculidae</taxon>
        <taxon>Pediculus</taxon>
    </lineage>
</organism>
<dbReference type="RefSeq" id="XP_002431246.1">
    <property type="nucleotide sequence ID" value="XM_002431201.1"/>
</dbReference>
<dbReference type="EMBL" id="AAZO01006281">
    <property type="status" value="NOT_ANNOTATED_CDS"/>
    <property type="molecule type" value="Genomic_DNA"/>
</dbReference>
<proteinExistence type="predicted"/>
<evidence type="ECO:0000256" key="1">
    <source>
        <dbReference type="SAM" id="MobiDB-lite"/>
    </source>
</evidence>
<keyword evidence="4" id="KW-1185">Reference proteome</keyword>
<evidence type="ECO:0000313" key="3">
    <source>
        <dbReference type="EnsemblMetazoa" id="PHUM516710-PA"/>
    </source>
</evidence>
<dbReference type="GeneID" id="8233237"/>
<dbReference type="AlphaFoldDB" id="E0VYQ2"/>
<feature type="compositionally biased region" description="Gly residues" evidence="1">
    <location>
        <begin position="123"/>
        <end position="134"/>
    </location>
</feature>